<keyword evidence="6 8" id="KW-1133">Transmembrane helix</keyword>
<reference evidence="10" key="1">
    <citation type="submission" date="2022-03" db="EMBL/GenBank/DDBJ databases">
        <title>Complete genome sequence of Caldinitratiruptor microaerophilus.</title>
        <authorList>
            <person name="Mukaiyama R."/>
            <person name="Nishiyama T."/>
            <person name="Ueda K."/>
        </authorList>
    </citation>
    <scope>NUCLEOTIDE SEQUENCE</scope>
    <source>
        <strain evidence="10">JCM 16183</strain>
    </source>
</reference>
<feature type="domain" description="ABC transmembrane type-1" evidence="9">
    <location>
        <begin position="62"/>
        <end position="270"/>
    </location>
</feature>
<evidence type="ECO:0000256" key="6">
    <source>
        <dbReference type="ARBA" id="ARBA00022989"/>
    </source>
</evidence>
<keyword evidence="3" id="KW-0813">Transport</keyword>
<dbReference type="KEGG" id="cmic:caldi_01610"/>
<dbReference type="RefSeq" id="WP_264843187.1">
    <property type="nucleotide sequence ID" value="NZ_AP025628.1"/>
</dbReference>
<evidence type="ECO:0000259" key="9">
    <source>
        <dbReference type="PROSITE" id="PS50928"/>
    </source>
</evidence>
<feature type="transmembrane region" description="Helical" evidence="8">
    <location>
        <begin position="177"/>
        <end position="198"/>
    </location>
</feature>
<name>A0AA35G5B1_9FIRM</name>
<dbReference type="GO" id="GO:0005886">
    <property type="term" value="C:plasma membrane"/>
    <property type="evidence" value="ECO:0007669"/>
    <property type="project" value="UniProtKB-SubCell"/>
</dbReference>
<evidence type="ECO:0000256" key="3">
    <source>
        <dbReference type="ARBA" id="ARBA00022448"/>
    </source>
</evidence>
<dbReference type="Proteomes" id="UP001163687">
    <property type="component" value="Chromosome"/>
</dbReference>
<feature type="transmembrane region" description="Helical" evidence="8">
    <location>
        <begin position="66"/>
        <end position="87"/>
    </location>
</feature>
<evidence type="ECO:0000256" key="8">
    <source>
        <dbReference type="RuleBase" id="RU363043"/>
    </source>
</evidence>
<dbReference type="GO" id="GO:0035435">
    <property type="term" value="P:phosphate ion transmembrane transport"/>
    <property type="evidence" value="ECO:0007669"/>
    <property type="project" value="InterPro"/>
</dbReference>
<dbReference type="SUPFAM" id="SSF161098">
    <property type="entry name" value="MetI-like"/>
    <property type="match status" value="1"/>
</dbReference>
<gene>
    <name evidence="10" type="primary">pstA</name>
    <name evidence="10" type="ORF">caldi_01610</name>
</gene>
<dbReference type="Pfam" id="PF00528">
    <property type="entry name" value="BPD_transp_1"/>
    <property type="match status" value="1"/>
</dbReference>
<dbReference type="InterPro" id="IPR035906">
    <property type="entry name" value="MetI-like_sf"/>
</dbReference>
<evidence type="ECO:0000256" key="7">
    <source>
        <dbReference type="ARBA" id="ARBA00023136"/>
    </source>
</evidence>
<evidence type="ECO:0000256" key="5">
    <source>
        <dbReference type="ARBA" id="ARBA00022692"/>
    </source>
</evidence>
<dbReference type="InterPro" id="IPR000515">
    <property type="entry name" value="MetI-like"/>
</dbReference>
<dbReference type="InterPro" id="IPR005672">
    <property type="entry name" value="Phosphate_PstA"/>
</dbReference>
<dbReference type="AlphaFoldDB" id="A0AA35G5B1"/>
<evidence type="ECO:0000313" key="10">
    <source>
        <dbReference type="EMBL" id="BDG59071.1"/>
    </source>
</evidence>
<comment type="subcellular location">
    <subcellularLocation>
        <location evidence="1 8">Cell membrane</location>
        <topology evidence="1 8">Multi-pass membrane protein</topology>
    </subcellularLocation>
</comment>
<evidence type="ECO:0000256" key="2">
    <source>
        <dbReference type="ARBA" id="ARBA00007069"/>
    </source>
</evidence>
<feature type="transmembrane region" description="Helical" evidence="8">
    <location>
        <begin position="251"/>
        <end position="272"/>
    </location>
</feature>
<protein>
    <recommendedName>
        <fullName evidence="8">Phosphate transport system permease protein PstA</fullName>
    </recommendedName>
</protein>
<dbReference type="PANTHER" id="PTHR43470:SF4">
    <property type="entry name" value="ABC TRANSPORTER PERMEASE PROTEIN YQGI-RELATED"/>
    <property type="match status" value="1"/>
</dbReference>
<feature type="transmembrane region" description="Helical" evidence="8">
    <location>
        <begin position="12"/>
        <end position="33"/>
    </location>
</feature>
<dbReference type="NCBIfam" id="TIGR00974">
    <property type="entry name" value="3a0107s02c"/>
    <property type="match status" value="1"/>
</dbReference>
<dbReference type="PROSITE" id="PS50928">
    <property type="entry name" value="ABC_TM1"/>
    <property type="match status" value="1"/>
</dbReference>
<evidence type="ECO:0000313" key="11">
    <source>
        <dbReference type="Proteomes" id="UP001163687"/>
    </source>
</evidence>
<evidence type="ECO:0000256" key="4">
    <source>
        <dbReference type="ARBA" id="ARBA00022475"/>
    </source>
</evidence>
<dbReference type="EMBL" id="AP025628">
    <property type="protein sequence ID" value="BDG59071.1"/>
    <property type="molecule type" value="Genomic_DNA"/>
</dbReference>
<feature type="transmembrane region" description="Helical" evidence="8">
    <location>
        <begin position="133"/>
        <end position="156"/>
    </location>
</feature>
<comment type="similarity">
    <text evidence="2 8">Belongs to the binding-protein-dependent transport system permease family. CysTW subfamily.</text>
</comment>
<feature type="transmembrane region" description="Helical" evidence="8">
    <location>
        <begin position="107"/>
        <end position="127"/>
    </location>
</feature>
<keyword evidence="5 8" id="KW-0812">Transmembrane</keyword>
<evidence type="ECO:0000256" key="1">
    <source>
        <dbReference type="ARBA" id="ARBA00004651"/>
    </source>
</evidence>
<dbReference type="Gene3D" id="1.10.3720.10">
    <property type="entry name" value="MetI-like"/>
    <property type="match status" value="1"/>
</dbReference>
<keyword evidence="4 8" id="KW-1003">Cell membrane</keyword>
<keyword evidence="11" id="KW-1185">Reference proteome</keyword>
<organism evidence="10 11">
    <name type="scientific">Caldinitratiruptor microaerophilus</name>
    <dbReference type="NCBI Taxonomy" id="671077"/>
    <lineage>
        <taxon>Bacteria</taxon>
        <taxon>Bacillati</taxon>
        <taxon>Bacillota</taxon>
        <taxon>Clostridia</taxon>
        <taxon>Eubacteriales</taxon>
        <taxon>Symbiobacteriaceae</taxon>
        <taxon>Caldinitratiruptor</taxon>
    </lineage>
</organism>
<proteinExistence type="inferred from homology"/>
<accession>A0AA35G5B1</accession>
<dbReference type="CDD" id="cd06261">
    <property type="entry name" value="TM_PBP2"/>
    <property type="match status" value="1"/>
</dbReference>
<keyword evidence="7 8" id="KW-0472">Membrane</keyword>
<sequence length="287" mass="30174">MDKRLADRLGTGLLWAAMALILAILAWFLLHILGQGLPHLTPDFLFGLPSQISAGGGVGPFLFNSFYILTLSLVFSVPVGMGAGIWLAEYARPGRFTDLIRLSTEALATVPSIVLGLFGMLIFVQWLGLGFTILGGALALGLLNLPVLVNVTEAAIRSVPDSYREASLALGATRFQTVTRVVLPAALPGLVTGITLVAGRALGETAILVFTAGTTASRFFPDFDPLASGATLAVHLWATGSNPIVPDADRIQAGAAALLVLMVLAFNLAVALPARAWYRRRTGSLPS</sequence>
<dbReference type="PANTHER" id="PTHR43470">
    <property type="entry name" value="PHOSPHATE TRANSPORT SYSTEM PERMEASE PROTEIN PSTA-RELATED"/>
    <property type="match status" value="1"/>
</dbReference>
<dbReference type="GO" id="GO:0005315">
    <property type="term" value="F:phosphate transmembrane transporter activity"/>
    <property type="evidence" value="ECO:0007669"/>
    <property type="project" value="InterPro"/>
</dbReference>